<name>A0ABR2HMQ5_9EUKA</name>
<feature type="transmembrane region" description="Helical" evidence="1">
    <location>
        <begin position="162"/>
        <end position="185"/>
    </location>
</feature>
<keyword evidence="1" id="KW-0812">Transmembrane</keyword>
<feature type="transmembrane region" description="Helical" evidence="1">
    <location>
        <begin position="191"/>
        <end position="211"/>
    </location>
</feature>
<gene>
    <name evidence="2" type="ORF">M9Y10_018563</name>
</gene>
<keyword evidence="1" id="KW-1133">Transmembrane helix</keyword>
<protein>
    <submittedName>
        <fullName evidence="2">Uncharacterized protein</fullName>
    </submittedName>
</protein>
<proteinExistence type="predicted"/>
<evidence type="ECO:0000313" key="2">
    <source>
        <dbReference type="EMBL" id="KAK8849970.1"/>
    </source>
</evidence>
<feature type="transmembrane region" description="Helical" evidence="1">
    <location>
        <begin position="254"/>
        <end position="280"/>
    </location>
</feature>
<feature type="transmembrane region" description="Helical" evidence="1">
    <location>
        <begin position="223"/>
        <end position="248"/>
    </location>
</feature>
<dbReference type="EMBL" id="JAPFFF010000025">
    <property type="protein sequence ID" value="KAK8849970.1"/>
    <property type="molecule type" value="Genomic_DNA"/>
</dbReference>
<organism evidence="2 3">
    <name type="scientific">Tritrichomonas musculus</name>
    <dbReference type="NCBI Taxonomy" id="1915356"/>
    <lineage>
        <taxon>Eukaryota</taxon>
        <taxon>Metamonada</taxon>
        <taxon>Parabasalia</taxon>
        <taxon>Tritrichomonadida</taxon>
        <taxon>Tritrichomonadidae</taxon>
        <taxon>Tritrichomonas</taxon>
    </lineage>
</organism>
<reference evidence="2 3" key="1">
    <citation type="submission" date="2024-04" db="EMBL/GenBank/DDBJ databases">
        <title>Tritrichomonas musculus Genome.</title>
        <authorList>
            <person name="Alves-Ferreira E."/>
            <person name="Grigg M."/>
            <person name="Lorenzi H."/>
            <person name="Galac M."/>
        </authorList>
    </citation>
    <scope>NUCLEOTIDE SEQUENCE [LARGE SCALE GENOMIC DNA]</scope>
    <source>
        <strain evidence="2 3">EAF2021</strain>
    </source>
</reference>
<feature type="transmembrane region" description="Helical" evidence="1">
    <location>
        <begin position="104"/>
        <end position="123"/>
    </location>
</feature>
<feature type="transmembrane region" description="Helical" evidence="1">
    <location>
        <begin position="316"/>
        <end position="334"/>
    </location>
</feature>
<keyword evidence="3" id="KW-1185">Reference proteome</keyword>
<feature type="transmembrane region" description="Helical" evidence="1">
    <location>
        <begin position="129"/>
        <end position="150"/>
    </location>
</feature>
<evidence type="ECO:0000313" key="3">
    <source>
        <dbReference type="Proteomes" id="UP001470230"/>
    </source>
</evidence>
<feature type="transmembrane region" description="Helical" evidence="1">
    <location>
        <begin position="373"/>
        <end position="397"/>
    </location>
</feature>
<sequence length="441" mass="50393">MCESVSAYFRDVFYVGKSAQSLISDVIDVIRTFQKMSAPNTFYFHISKDFHEMFIWASDIIEIICNLCGNPNFSELEKFIAFTFAFPLSICTFISAMLLSSRFYIHFLMVGIALAFPIGIFSITKFQDFILGIGLIIGSIVLLVITIVLVCKFGNFDVDEEFSYYFVSFLSAFTILTFLLIPCLYDKNSLAVIFCILIGIILFAIVIVDIFSKCCVSDNSFGYKAIGLAINIYSLTVIPSTKSFFILLGDPNFLKWNIVCAYVLISIVLPIVFTLTMIFTEHPDLQFRYKDFGYFFFELFDQLKQIAYIFCAEFNKYWGCISLEIIWVISIFIFRPYSAISEYVMESSTSLFLMISNGLLFKVGDNKNKIFGVSTQVAFFLMGIIPAIVSFFCYFIFDFGNKAHENDDIESLNIMGQVIIYGVPVVWIFAALNYEVIYYII</sequence>
<dbReference type="Proteomes" id="UP001470230">
    <property type="component" value="Unassembled WGS sequence"/>
</dbReference>
<comment type="caution">
    <text evidence="2">The sequence shown here is derived from an EMBL/GenBank/DDBJ whole genome shotgun (WGS) entry which is preliminary data.</text>
</comment>
<keyword evidence="1" id="KW-0472">Membrane</keyword>
<accession>A0ABR2HMQ5</accession>
<evidence type="ECO:0000256" key="1">
    <source>
        <dbReference type="SAM" id="Phobius"/>
    </source>
</evidence>
<feature type="transmembrane region" description="Helical" evidence="1">
    <location>
        <begin position="79"/>
        <end position="99"/>
    </location>
</feature>
<feature type="transmembrane region" description="Helical" evidence="1">
    <location>
        <begin position="418"/>
        <end position="440"/>
    </location>
</feature>